<dbReference type="GO" id="GO:0017004">
    <property type="term" value="P:cytochrome complex assembly"/>
    <property type="evidence" value="ECO:0007669"/>
    <property type="project" value="UniProtKB-KW"/>
</dbReference>
<dbReference type="Pfam" id="PF14289">
    <property type="entry name" value="DUF4369"/>
    <property type="match status" value="1"/>
</dbReference>
<keyword evidence="2" id="KW-0201">Cytochrome c-type biogenesis</keyword>
<dbReference type="InterPro" id="IPR017937">
    <property type="entry name" value="Thioredoxin_CS"/>
</dbReference>
<comment type="subcellular location">
    <subcellularLocation>
        <location evidence="1">Cell envelope</location>
    </subcellularLocation>
</comment>
<dbReference type="PANTHER" id="PTHR42852:SF6">
    <property type="entry name" value="THIOL:DISULFIDE INTERCHANGE PROTEIN DSBE"/>
    <property type="match status" value="1"/>
</dbReference>
<dbReference type="PROSITE" id="PS51352">
    <property type="entry name" value="THIOREDOXIN_2"/>
    <property type="match status" value="1"/>
</dbReference>
<dbReference type="Gene3D" id="3.40.30.10">
    <property type="entry name" value="Glutaredoxin"/>
    <property type="match status" value="1"/>
</dbReference>
<gene>
    <name evidence="7" type="ORF">SAMN04488511_12116</name>
</gene>
<feature type="signal peptide" evidence="5">
    <location>
        <begin position="1"/>
        <end position="22"/>
    </location>
</feature>
<feature type="domain" description="Thioredoxin" evidence="6">
    <location>
        <begin position="226"/>
        <end position="364"/>
    </location>
</feature>
<dbReference type="RefSeq" id="WP_090987481.1">
    <property type="nucleotide sequence ID" value="NZ_FOJM01000021.1"/>
</dbReference>
<dbReference type="EMBL" id="FOJM01000021">
    <property type="protein sequence ID" value="SFA59103.1"/>
    <property type="molecule type" value="Genomic_DNA"/>
</dbReference>
<dbReference type="GO" id="GO:0030313">
    <property type="term" value="C:cell envelope"/>
    <property type="evidence" value="ECO:0007669"/>
    <property type="project" value="UniProtKB-SubCell"/>
</dbReference>
<dbReference type="Pfam" id="PF00578">
    <property type="entry name" value="AhpC-TSA"/>
    <property type="match status" value="1"/>
</dbReference>
<dbReference type="Proteomes" id="UP000198836">
    <property type="component" value="Unassembled WGS sequence"/>
</dbReference>
<dbReference type="InterPro" id="IPR050553">
    <property type="entry name" value="Thioredoxin_ResA/DsbE_sf"/>
</dbReference>
<keyword evidence="3" id="KW-1015">Disulfide bond</keyword>
<evidence type="ECO:0000256" key="3">
    <source>
        <dbReference type="ARBA" id="ARBA00023157"/>
    </source>
</evidence>
<keyword evidence="8" id="KW-1185">Reference proteome</keyword>
<accession>A0A1I0U598</accession>
<evidence type="ECO:0000256" key="1">
    <source>
        <dbReference type="ARBA" id="ARBA00004196"/>
    </source>
</evidence>
<protein>
    <submittedName>
        <fullName evidence="7">Peroxiredoxin</fullName>
    </submittedName>
</protein>
<evidence type="ECO:0000256" key="2">
    <source>
        <dbReference type="ARBA" id="ARBA00022748"/>
    </source>
</evidence>
<dbReference type="AlphaFoldDB" id="A0A1I0U598"/>
<evidence type="ECO:0000313" key="7">
    <source>
        <dbReference type="EMBL" id="SFA59103.1"/>
    </source>
</evidence>
<dbReference type="SUPFAM" id="SSF52833">
    <property type="entry name" value="Thioredoxin-like"/>
    <property type="match status" value="1"/>
</dbReference>
<evidence type="ECO:0000256" key="4">
    <source>
        <dbReference type="ARBA" id="ARBA00023284"/>
    </source>
</evidence>
<dbReference type="OrthoDB" id="750178at2"/>
<dbReference type="InterPro" id="IPR000866">
    <property type="entry name" value="AhpC/TSA"/>
</dbReference>
<keyword evidence="5" id="KW-0732">Signal</keyword>
<proteinExistence type="predicted"/>
<dbReference type="STRING" id="332999.SAMN04488511_12116"/>
<keyword evidence="4" id="KW-0676">Redox-active center</keyword>
<dbReference type="PANTHER" id="PTHR42852">
    <property type="entry name" value="THIOL:DISULFIDE INTERCHANGE PROTEIN DSBE"/>
    <property type="match status" value="1"/>
</dbReference>
<dbReference type="GO" id="GO:0016209">
    <property type="term" value="F:antioxidant activity"/>
    <property type="evidence" value="ECO:0007669"/>
    <property type="project" value="InterPro"/>
</dbReference>
<evidence type="ECO:0000256" key="5">
    <source>
        <dbReference type="SAM" id="SignalP"/>
    </source>
</evidence>
<evidence type="ECO:0000259" key="6">
    <source>
        <dbReference type="PROSITE" id="PS51352"/>
    </source>
</evidence>
<name>A0A1I0U598_9SPHI</name>
<dbReference type="InterPro" id="IPR036249">
    <property type="entry name" value="Thioredoxin-like_sf"/>
</dbReference>
<reference evidence="8" key="1">
    <citation type="submission" date="2016-10" db="EMBL/GenBank/DDBJ databases">
        <authorList>
            <person name="Varghese N."/>
            <person name="Submissions S."/>
        </authorList>
    </citation>
    <scope>NUCLEOTIDE SEQUENCE [LARGE SCALE GENOMIC DNA]</scope>
    <source>
        <strain evidence="8">DSM 18130</strain>
    </source>
</reference>
<dbReference type="InterPro" id="IPR025380">
    <property type="entry name" value="DUF4369"/>
</dbReference>
<dbReference type="CDD" id="cd02966">
    <property type="entry name" value="TlpA_like_family"/>
    <property type="match status" value="1"/>
</dbReference>
<sequence>MRNSFKLAIISLLSLISIQSFAGSYKITGTLKGAKDDVWLFLRIKDSDKIIDSVQIKNEKFALNGKINDSPVEAILHDKSYTNYIFLWLENVPIILNGINKNFHQASIKGGPILNEYSQLFKSIYAIEAEQEVWDKKLRALNLKGKPDRNGIMGQIFKSREKEKNAYIKHIETHPNSIVSASILAAYATTYGKTESTRLYKLLSKAIQETRYGREILQTITLNGEIVVGKKFIDFEQPTTTGELVKLSSIKAKYLLLEFWAAWCTPCRRENPELINSYNEFKDKGFDILAVSLDSKKEDWLYAIAEDKLPWKNVSDLKGFQNSAALIYGVSAIPRNFLIDENGIVVAIGLRGEKLNNKLKELLN</sequence>
<feature type="chain" id="PRO_5011789849" evidence="5">
    <location>
        <begin position="23"/>
        <end position="364"/>
    </location>
</feature>
<organism evidence="7 8">
    <name type="scientific">Pedobacter suwonensis</name>
    <dbReference type="NCBI Taxonomy" id="332999"/>
    <lineage>
        <taxon>Bacteria</taxon>
        <taxon>Pseudomonadati</taxon>
        <taxon>Bacteroidota</taxon>
        <taxon>Sphingobacteriia</taxon>
        <taxon>Sphingobacteriales</taxon>
        <taxon>Sphingobacteriaceae</taxon>
        <taxon>Pedobacter</taxon>
    </lineage>
</organism>
<dbReference type="GO" id="GO:0016491">
    <property type="term" value="F:oxidoreductase activity"/>
    <property type="evidence" value="ECO:0007669"/>
    <property type="project" value="InterPro"/>
</dbReference>
<dbReference type="PROSITE" id="PS00194">
    <property type="entry name" value="THIOREDOXIN_1"/>
    <property type="match status" value="1"/>
</dbReference>
<dbReference type="InterPro" id="IPR013766">
    <property type="entry name" value="Thioredoxin_domain"/>
</dbReference>
<evidence type="ECO:0000313" key="8">
    <source>
        <dbReference type="Proteomes" id="UP000198836"/>
    </source>
</evidence>